<sequence>MSNDITAIAETIYDRLCSGFTNGDWDAFFAYVEDELPVSWPTEPGAGSYAGVEGRQFLEQQLRFFGGEHRLTEITRTATTVAGDTVFFEDISRGEIGGAPYHARHCVILTIRDGKVAGFREYVAQQPAGS</sequence>
<reference evidence="2 3" key="1">
    <citation type="submission" date="2019-03" db="EMBL/GenBank/DDBJ databases">
        <title>Arthrobacter sp. nov., an bacterium isolated from biocrust in Mu Us Desert.</title>
        <authorList>
            <person name="Lixiong L."/>
        </authorList>
    </citation>
    <scope>NUCLEOTIDE SEQUENCE [LARGE SCALE GENOMIC DNA]</scope>
    <source>
        <strain evidence="2 3">SLN-3</strain>
    </source>
</reference>
<comment type="caution">
    <text evidence="2">The sequence shown here is derived from an EMBL/GenBank/DDBJ whole genome shotgun (WGS) entry which is preliminary data.</text>
</comment>
<dbReference type="RefSeq" id="WP_133404174.1">
    <property type="nucleotide sequence ID" value="NZ_SMTK01000004.1"/>
</dbReference>
<dbReference type="Gene3D" id="3.10.450.50">
    <property type="match status" value="1"/>
</dbReference>
<gene>
    <name evidence="2" type="ORF">E2F48_11695</name>
</gene>
<name>A0A4R5TTZ1_9MICC</name>
<dbReference type="Proteomes" id="UP000295411">
    <property type="component" value="Unassembled WGS sequence"/>
</dbReference>
<dbReference type="OrthoDB" id="5186636at2"/>
<dbReference type="Pfam" id="PF12680">
    <property type="entry name" value="SnoaL_2"/>
    <property type="match status" value="1"/>
</dbReference>
<dbReference type="InterPro" id="IPR037401">
    <property type="entry name" value="SnoaL-like"/>
</dbReference>
<accession>A0A4R5TTZ1</accession>
<protein>
    <recommendedName>
        <fullName evidence="1">SnoaL-like domain-containing protein</fullName>
    </recommendedName>
</protein>
<organism evidence="2 3">
    <name type="scientific">Arthrobacter crusticola</name>
    <dbReference type="NCBI Taxonomy" id="2547960"/>
    <lineage>
        <taxon>Bacteria</taxon>
        <taxon>Bacillati</taxon>
        <taxon>Actinomycetota</taxon>
        <taxon>Actinomycetes</taxon>
        <taxon>Micrococcales</taxon>
        <taxon>Micrococcaceae</taxon>
        <taxon>Arthrobacter</taxon>
    </lineage>
</organism>
<feature type="domain" description="SnoaL-like" evidence="1">
    <location>
        <begin position="15"/>
        <end position="117"/>
    </location>
</feature>
<keyword evidence="3" id="KW-1185">Reference proteome</keyword>
<dbReference type="InterPro" id="IPR032710">
    <property type="entry name" value="NTF2-like_dom_sf"/>
</dbReference>
<proteinExistence type="predicted"/>
<dbReference type="AlphaFoldDB" id="A0A4R5TTZ1"/>
<dbReference type="SUPFAM" id="SSF54427">
    <property type="entry name" value="NTF2-like"/>
    <property type="match status" value="1"/>
</dbReference>
<evidence type="ECO:0000313" key="3">
    <source>
        <dbReference type="Proteomes" id="UP000295411"/>
    </source>
</evidence>
<evidence type="ECO:0000259" key="1">
    <source>
        <dbReference type="Pfam" id="PF12680"/>
    </source>
</evidence>
<dbReference type="EMBL" id="SMTK01000004">
    <property type="protein sequence ID" value="TDK24496.1"/>
    <property type="molecule type" value="Genomic_DNA"/>
</dbReference>
<evidence type="ECO:0000313" key="2">
    <source>
        <dbReference type="EMBL" id="TDK24496.1"/>
    </source>
</evidence>